<dbReference type="VEuPathDB" id="VectorBase:ISCW008803"/>
<dbReference type="PANTHER" id="PTHR10943:SF2">
    <property type="entry name" value="26S PROTEASOME NON-ATPASE REGULATORY SUBUNIT 1"/>
    <property type="match status" value="1"/>
</dbReference>
<keyword evidence="5" id="KW-0647">Proteasome</keyword>
<dbReference type="VEuPathDB" id="VectorBase:ISCP_021445"/>
<dbReference type="Gene3D" id="1.25.10.10">
    <property type="entry name" value="Leucine-rich Repeat Variant"/>
    <property type="match status" value="1"/>
</dbReference>
<accession>A0A4D5RV42</accession>
<dbReference type="GO" id="GO:0000502">
    <property type="term" value="C:proteasome complex"/>
    <property type="evidence" value="ECO:0007669"/>
    <property type="project" value="UniProtKB-KW"/>
</dbReference>
<name>A0A4D5RV42_IXOSC</name>
<dbReference type="InterPro" id="IPR040623">
    <property type="entry name" value="RPN2_C"/>
</dbReference>
<keyword evidence="3" id="KW-1133">Transmembrane helix</keyword>
<evidence type="ECO:0000256" key="3">
    <source>
        <dbReference type="SAM" id="Phobius"/>
    </source>
</evidence>
<dbReference type="EMBL" id="GHJT01007157">
    <property type="protein sequence ID" value="MOY41128.1"/>
    <property type="molecule type" value="Transcribed_RNA"/>
</dbReference>
<evidence type="ECO:0000259" key="4">
    <source>
        <dbReference type="Pfam" id="PF18004"/>
    </source>
</evidence>
<feature type="compositionally biased region" description="Basic and acidic residues" evidence="2">
    <location>
        <begin position="102"/>
        <end position="180"/>
    </location>
</feature>
<feature type="region of interest" description="Disordered" evidence="2">
    <location>
        <begin position="228"/>
        <end position="262"/>
    </location>
</feature>
<evidence type="ECO:0000256" key="2">
    <source>
        <dbReference type="SAM" id="MobiDB-lite"/>
    </source>
</evidence>
<keyword evidence="3" id="KW-0812">Transmembrane</keyword>
<feature type="compositionally biased region" description="Acidic residues" evidence="2">
    <location>
        <begin position="244"/>
        <end position="262"/>
    </location>
</feature>
<dbReference type="PANTHER" id="PTHR10943">
    <property type="entry name" value="26S PROTEASOME NON-ATPASE REGULATORY SUBUNIT"/>
    <property type="match status" value="1"/>
</dbReference>
<organism evidence="5">
    <name type="scientific">Ixodes scapularis</name>
    <name type="common">Black-legged tick</name>
    <name type="synonym">Deer tick</name>
    <dbReference type="NCBI Taxonomy" id="6945"/>
    <lineage>
        <taxon>Eukaryota</taxon>
        <taxon>Metazoa</taxon>
        <taxon>Ecdysozoa</taxon>
        <taxon>Arthropoda</taxon>
        <taxon>Chelicerata</taxon>
        <taxon>Arachnida</taxon>
        <taxon>Acari</taxon>
        <taxon>Parasitiformes</taxon>
        <taxon>Ixodida</taxon>
        <taxon>Ixodoidea</taxon>
        <taxon>Ixodidae</taxon>
        <taxon>Ixodinae</taxon>
        <taxon>Ixodes</taxon>
    </lineage>
</organism>
<evidence type="ECO:0000313" key="5">
    <source>
        <dbReference type="EMBL" id="MOY41128.1"/>
    </source>
</evidence>
<feature type="region of interest" description="Disordered" evidence="2">
    <location>
        <begin position="82"/>
        <end position="191"/>
    </location>
</feature>
<dbReference type="VEuPathDB" id="VectorBase:ISCI008803"/>
<dbReference type="Pfam" id="PF18004">
    <property type="entry name" value="RPN2_C"/>
    <property type="match status" value="2"/>
</dbReference>
<keyword evidence="1" id="KW-0677">Repeat</keyword>
<feature type="domain" description="26S proteasome regulatory subunit RPN2 C-terminal" evidence="4">
    <location>
        <begin position="31"/>
        <end position="126"/>
    </location>
</feature>
<dbReference type="OrthoDB" id="261572at2759"/>
<evidence type="ECO:0000256" key="1">
    <source>
        <dbReference type="ARBA" id="ARBA00022737"/>
    </source>
</evidence>
<protein>
    <submittedName>
        <fullName evidence="5">Putative 26s proteasome non-atpase regulatory subunit 1-like protein</fullName>
    </submittedName>
</protein>
<sequence>MAAVVGMLVFTQFWYWFPLAHFLSLALSPSCLVCLTGELRMPRLWVRSGAKPSTFAYPAPLEEKKEKEREKVTTAVLSITAKARRKEGRDLSSPEGMDLDEEAKKDEASPPPEEAKKEGEPMATDAKPEPKLDSKPDSKPDSKSEAKSEVKPDSKLDPKLDTKAESKPESKPEAKPRPEPNFELLSNPARVVKPQLKLLQMPEGSRYRPIKDITIGGIIMLADTKAEEAEELVEPVSAGGPTSENDEGDEPEPPEPFEYQDE</sequence>
<reference evidence="5" key="1">
    <citation type="submission" date="2019-04" db="EMBL/GenBank/DDBJ databases">
        <title>An insight into the mialome of Ixodes scapularis.</title>
        <authorList>
            <person name="Ribeiro J.M."/>
            <person name="Mather T.N."/>
            <person name="Karim S."/>
        </authorList>
    </citation>
    <scope>NUCLEOTIDE SEQUENCE</scope>
</reference>
<proteinExistence type="predicted"/>
<feature type="transmembrane region" description="Helical" evidence="3">
    <location>
        <begin position="13"/>
        <end position="35"/>
    </location>
</feature>
<feature type="domain" description="26S proteasome regulatory subunit RPN2 C-terminal" evidence="4">
    <location>
        <begin position="137"/>
        <end position="233"/>
    </location>
</feature>
<dbReference type="InterPro" id="IPR011989">
    <property type="entry name" value="ARM-like"/>
</dbReference>
<dbReference type="AlphaFoldDB" id="A0A4D5RV42"/>
<keyword evidence="3" id="KW-0472">Membrane</keyword>